<comment type="caution">
    <text evidence="1">The sequence shown here is derived from an EMBL/GenBank/DDBJ whole genome shotgun (WGS) entry which is preliminary data.</text>
</comment>
<gene>
    <name evidence="1" type="ORF">Tco_0907349</name>
</gene>
<sequence>MEESLSKFMVKSAKRHKENSNLIKEIRASTYTAIKNQGASIKALEIQIRQISKVLQERGSVNLPSSTEINPRDHVKSILTTVDADTTPIRHIGSSRRRIRPTGHHLYNDCYDDEEGSYGLKDLDANSIGATLLDNALPTKEKDPIIRPVVWDYIELNDLNEPLELRRNQVDDLEPTMEEGEVVDEPIMDIVKTMYEYVNVNFFRLLSINVMSKSCPKHDAYRDDGMGDIIVGRPFCLKACVKARRFDGMITIHKGNDSMRSLLKVSAQDELKGILHPYQKLKGFYKEVLNLGLDYIKNEKVEEWLTYGHVSIHEME</sequence>
<evidence type="ECO:0000313" key="2">
    <source>
        <dbReference type="Proteomes" id="UP001151760"/>
    </source>
</evidence>
<reference evidence="1" key="1">
    <citation type="journal article" date="2022" name="Int. J. Mol. Sci.">
        <title>Draft Genome of Tanacetum Coccineum: Genomic Comparison of Closely Related Tanacetum-Family Plants.</title>
        <authorList>
            <person name="Yamashiro T."/>
            <person name="Shiraishi A."/>
            <person name="Nakayama K."/>
            <person name="Satake H."/>
        </authorList>
    </citation>
    <scope>NUCLEOTIDE SEQUENCE</scope>
</reference>
<organism evidence="1 2">
    <name type="scientific">Tanacetum coccineum</name>
    <dbReference type="NCBI Taxonomy" id="301880"/>
    <lineage>
        <taxon>Eukaryota</taxon>
        <taxon>Viridiplantae</taxon>
        <taxon>Streptophyta</taxon>
        <taxon>Embryophyta</taxon>
        <taxon>Tracheophyta</taxon>
        <taxon>Spermatophyta</taxon>
        <taxon>Magnoliopsida</taxon>
        <taxon>eudicotyledons</taxon>
        <taxon>Gunneridae</taxon>
        <taxon>Pentapetalae</taxon>
        <taxon>asterids</taxon>
        <taxon>campanulids</taxon>
        <taxon>Asterales</taxon>
        <taxon>Asteraceae</taxon>
        <taxon>Asteroideae</taxon>
        <taxon>Anthemideae</taxon>
        <taxon>Anthemidinae</taxon>
        <taxon>Tanacetum</taxon>
    </lineage>
</organism>
<name>A0ABQ5CQC9_9ASTR</name>
<keyword evidence="2" id="KW-1185">Reference proteome</keyword>
<accession>A0ABQ5CQC9</accession>
<proteinExistence type="predicted"/>
<dbReference type="Proteomes" id="UP001151760">
    <property type="component" value="Unassembled WGS sequence"/>
</dbReference>
<reference evidence="1" key="2">
    <citation type="submission" date="2022-01" db="EMBL/GenBank/DDBJ databases">
        <authorList>
            <person name="Yamashiro T."/>
            <person name="Shiraishi A."/>
            <person name="Satake H."/>
            <person name="Nakayama K."/>
        </authorList>
    </citation>
    <scope>NUCLEOTIDE SEQUENCE</scope>
</reference>
<protein>
    <submittedName>
        <fullName evidence="1">Uncharacterized protein</fullName>
    </submittedName>
</protein>
<evidence type="ECO:0000313" key="1">
    <source>
        <dbReference type="EMBL" id="GJT27074.1"/>
    </source>
</evidence>
<dbReference type="EMBL" id="BQNB010014346">
    <property type="protein sequence ID" value="GJT27074.1"/>
    <property type="molecule type" value="Genomic_DNA"/>
</dbReference>